<organism evidence="1 2">
    <name type="scientific">Pedobacter jamesrossensis</name>
    <dbReference type="NCBI Taxonomy" id="1908238"/>
    <lineage>
        <taxon>Bacteria</taxon>
        <taxon>Pseudomonadati</taxon>
        <taxon>Bacteroidota</taxon>
        <taxon>Sphingobacteriia</taxon>
        <taxon>Sphingobacteriales</taxon>
        <taxon>Sphingobacteriaceae</taxon>
        <taxon>Pedobacter</taxon>
    </lineage>
</organism>
<reference evidence="2" key="1">
    <citation type="journal article" date="2019" name="Int. J. Syst. Evol. Microbiol.">
        <title>The Global Catalogue of Microorganisms (GCM) 10K type strain sequencing project: providing services to taxonomists for standard genome sequencing and annotation.</title>
        <authorList>
            <consortium name="The Broad Institute Genomics Platform"/>
            <consortium name="The Broad Institute Genome Sequencing Center for Infectious Disease"/>
            <person name="Wu L."/>
            <person name="Ma J."/>
        </authorList>
    </citation>
    <scope>NUCLEOTIDE SEQUENCE [LARGE SCALE GENOMIC DNA]</scope>
    <source>
        <strain evidence="2">CCM 8689</strain>
    </source>
</reference>
<keyword evidence="2" id="KW-1185">Reference proteome</keyword>
<comment type="caution">
    <text evidence="1">The sequence shown here is derived from an EMBL/GenBank/DDBJ whole genome shotgun (WGS) entry which is preliminary data.</text>
</comment>
<proteinExistence type="predicted"/>
<name>A0ABV8NIW0_9SPHI</name>
<dbReference type="EMBL" id="JBHSBY010000086">
    <property type="protein sequence ID" value="MFC4196925.1"/>
    <property type="molecule type" value="Genomic_DNA"/>
</dbReference>
<protein>
    <submittedName>
        <fullName evidence="1">Uncharacterized protein</fullName>
    </submittedName>
</protein>
<evidence type="ECO:0000313" key="2">
    <source>
        <dbReference type="Proteomes" id="UP001595792"/>
    </source>
</evidence>
<sequence>MTQEIKINITLTVEADIEQTTSDLENFVRRILTSAEGSEILSLHKYHINRIREEAEIYAPDPRQDDGVWEFVEKYYPNHYSCNKIMRNDDLCKIVNGELNGDAEKMFTEEFGEDLQLATAAFDQSTKYVYERAIVGYQREQHGKITIVWSIEDVEIQAKNNGYHPKRWGSAKGA</sequence>
<evidence type="ECO:0000313" key="1">
    <source>
        <dbReference type="EMBL" id="MFC4196925.1"/>
    </source>
</evidence>
<accession>A0ABV8NIW0</accession>
<gene>
    <name evidence="1" type="ORF">ACFOUY_09470</name>
</gene>
<dbReference type="RefSeq" id="WP_378960265.1">
    <property type="nucleotide sequence ID" value="NZ_JBHRXC010000016.1"/>
</dbReference>
<dbReference type="Proteomes" id="UP001595792">
    <property type="component" value="Unassembled WGS sequence"/>
</dbReference>